<dbReference type="GeneID" id="90545056"/>
<dbReference type="EMBL" id="FOOE01000012">
    <property type="protein sequence ID" value="SFF85125.1"/>
    <property type="molecule type" value="Genomic_DNA"/>
</dbReference>
<keyword evidence="6 10" id="KW-0808">Transferase</keyword>
<dbReference type="HAMAP" id="MF_00571">
    <property type="entry name" value="GalP_UDP_trans"/>
    <property type="match status" value="1"/>
</dbReference>
<comment type="pathway">
    <text evidence="3 10">Carbohydrate metabolism; galactose metabolism.</text>
</comment>
<organism evidence="13 14">
    <name type="scientific">Clostridium cadaveris</name>
    <dbReference type="NCBI Taxonomy" id="1529"/>
    <lineage>
        <taxon>Bacteria</taxon>
        <taxon>Bacillati</taxon>
        <taxon>Bacillota</taxon>
        <taxon>Clostridia</taxon>
        <taxon>Eubacteriales</taxon>
        <taxon>Clostridiaceae</taxon>
        <taxon>Clostridium</taxon>
    </lineage>
</organism>
<dbReference type="NCBIfam" id="NF003629">
    <property type="entry name" value="PRK05270.1-2"/>
    <property type="match status" value="1"/>
</dbReference>
<gene>
    <name evidence="10" type="primary">galT</name>
    <name evidence="13" type="ORF">SAMN04487885_11296</name>
</gene>
<dbReference type="AlphaFoldDB" id="A0A1I2M0S3"/>
<evidence type="ECO:0000256" key="10">
    <source>
        <dbReference type="HAMAP-Rule" id="MF_00571"/>
    </source>
</evidence>
<dbReference type="EC" id="2.7.7.12" evidence="10"/>
<accession>A0A1I2M0S3</accession>
<dbReference type="Pfam" id="PF02744">
    <property type="entry name" value="GalP_UDP_tr_C"/>
    <property type="match status" value="1"/>
</dbReference>
<comment type="subcellular location">
    <subcellularLocation>
        <location evidence="2 10">Cytoplasm</location>
    </subcellularLocation>
</comment>
<dbReference type="UniPathway" id="UPA00214"/>
<feature type="domain" description="Galactose-1-phosphate uridyl transferase N-terminal" evidence="11">
    <location>
        <begin position="34"/>
        <end position="246"/>
    </location>
</feature>
<feature type="domain" description="Galactose-1-phosphate uridyl transferase C-terminal" evidence="12">
    <location>
        <begin position="262"/>
        <end position="442"/>
    </location>
</feature>
<keyword evidence="14" id="KW-1185">Reference proteome</keyword>
<evidence type="ECO:0000256" key="5">
    <source>
        <dbReference type="ARBA" id="ARBA00022490"/>
    </source>
</evidence>
<evidence type="ECO:0000256" key="3">
    <source>
        <dbReference type="ARBA" id="ARBA00004947"/>
    </source>
</evidence>
<dbReference type="PIRSF" id="PIRSF006005">
    <property type="entry name" value="GalT_BS"/>
    <property type="match status" value="1"/>
</dbReference>
<dbReference type="GO" id="GO:0008108">
    <property type="term" value="F:UDP-glucose:hexose-1-phosphate uridylyltransferase activity"/>
    <property type="evidence" value="ECO:0007669"/>
    <property type="project" value="UniProtKB-UniRule"/>
</dbReference>
<evidence type="ECO:0000256" key="4">
    <source>
        <dbReference type="ARBA" id="ARBA00008706"/>
    </source>
</evidence>
<dbReference type="GO" id="GO:0005737">
    <property type="term" value="C:cytoplasm"/>
    <property type="evidence" value="ECO:0007669"/>
    <property type="project" value="UniProtKB-SubCell"/>
</dbReference>
<reference evidence="13 14" key="1">
    <citation type="submission" date="2016-10" db="EMBL/GenBank/DDBJ databases">
        <authorList>
            <person name="de Groot N.N."/>
        </authorList>
    </citation>
    <scope>NUCLEOTIDE SEQUENCE [LARGE SCALE GENOMIC DNA]</scope>
    <source>
        <strain evidence="13 14">NLAE-zl-G419</strain>
    </source>
</reference>
<dbReference type="STRING" id="1529.SAMN04487885_11296"/>
<keyword evidence="9 10" id="KW-0119">Carbohydrate metabolism</keyword>
<evidence type="ECO:0000313" key="13">
    <source>
        <dbReference type="EMBL" id="SFF85125.1"/>
    </source>
</evidence>
<dbReference type="InterPro" id="IPR005850">
    <property type="entry name" value="GalP_Utransf_C"/>
</dbReference>
<evidence type="ECO:0000256" key="1">
    <source>
        <dbReference type="ARBA" id="ARBA00001107"/>
    </source>
</evidence>
<dbReference type="InterPro" id="IPR005849">
    <property type="entry name" value="GalP_Utransf_N"/>
</dbReference>
<evidence type="ECO:0000256" key="2">
    <source>
        <dbReference type="ARBA" id="ARBA00004496"/>
    </source>
</evidence>
<dbReference type="InterPro" id="IPR000766">
    <property type="entry name" value="GalP_uridyl_Trfase_II"/>
</dbReference>
<keyword evidence="5 10" id="KW-0963">Cytoplasm</keyword>
<dbReference type="PANTHER" id="PTHR39191:SF1">
    <property type="entry name" value="DUF4922 DOMAIN-CONTAINING PROTEIN"/>
    <property type="match status" value="1"/>
</dbReference>
<dbReference type="PANTHER" id="PTHR39191">
    <property type="entry name" value="GALACTOSE-1-PHOSPHATE URIDYLYLTRANSFERASE"/>
    <property type="match status" value="1"/>
</dbReference>
<comment type="catalytic activity">
    <reaction evidence="1 10">
        <text>alpha-D-galactose 1-phosphate + UDP-alpha-D-glucose = alpha-D-glucose 1-phosphate + UDP-alpha-D-galactose</text>
        <dbReference type="Rhea" id="RHEA:13989"/>
        <dbReference type="ChEBI" id="CHEBI:58336"/>
        <dbReference type="ChEBI" id="CHEBI:58601"/>
        <dbReference type="ChEBI" id="CHEBI:58885"/>
        <dbReference type="ChEBI" id="CHEBI:66914"/>
        <dbReference type="EC" id="2.7.7.12"/>
    </reaction>
</comment>
<evidence type="ECO:0000256" key="7">
    <source>
        <dbReference type="ARBA" id="ARBA00022695"/>
    </source>
</evidence>
<dbReference type="GO" id="GO:0006012">
    <property type="term" value="P:galactose metabolic process"/>
    <property type="evidence" value="ECO:0007669"/>
    <property type="project" value="UniProtKB-UniRule"/>
</dbReference>
<proteinExistence type="inferred from homology"/>
<keyword evidence="7 10" id="KW-0548">Nucleotidyltransferase</keyword>
<evidence type="ECO:0000256" key="9">
    <source>
        <dbReference type="ARBA" id="ARBA00023277"/>
    </source>
</evidence>
<sequence>MSYQEKMKEINFVNIDINYEINRLLQYGIRENLIEEEDIIYIANKIISILNLKEFVMLEDLNIGDTRLCEILDNILDFAYECGVLKNNDVTYRDLLDTEIMDCFISHPSVINKRFKELYNENKRKATDYYYGLSIASNYIREDRIKKNLKWKSKTKYGDLDITINLSKPEKDPKLIALAKNMPQNSYPKCALCYENVGFEGSINQAARQNHRIIPLVLSDEKWCLQYSPYVYYNEHCIVFKKEHTPMKIVPITFERLLDFIEQFPHYFLGSNADLPIVGGSILSHDHFQGGNYEFPMAKAEKVCEASIYGYEDVNVQYINWPLDVIRITGSNKGELSELAYKIFSVWKKYSDEEIGIKAFSGETPHNTITPIARRRDEKFQLDLVLRNNRTDEKHPYGIYHPDESLHHIKKENIGLIEVMGLAVLPARLKEELKLLENVMLKSEDIDVLDTESLIKHKDWCLKIMKQYDNINESNVEEILHKEVGMKFMSVLECCGVFRMGNRKEAFYRFINEINGKN</sequence>
<evidence type="ECO:0000259" key="11">
    <source>
        <dbReference type="Pfam" id="PF01087"/>
    </source>
</evidence>
<protein>
    <recommendedName>
        <fullName evidence="10">Galactose-1-phosphate uridylyltransferase</fullName>
        <shortName evidence="10">Gal-1-P uridylyltransferase</shortName>
        <ecNumber evidence="10">2.7.7.12</ecNumber>
    </recommendedName>
    <alternativeName>
        <fullName evidence="10">UDP-glucose--hexose-1-phosphate uridylyltransferase</fullName>
    </alternativeName>
</protein>
<dbReference type="eggNOG" id="COG4468">
    <property type="taxonomic scope" value="Bacteria"/>
</dbReference>
<dbReference type="InterPro" id="IPR023425">
    <property type="entry name" value="GalP_uridyl_Trfase_II_CS"/>
</dbReference>
<dbReference type="Proteomes" id="UP000182135">
    <property type="component" value="Unassembled WGS sequence"/>
</dbReference>
<dbReference type="RefSeq" id="WP_230028183.1">
    <property type="nucleotide sequence ID" value="NZ_CP076620.1"/>
</dbReference>
<dbReference type="PROSITE" id="PS01163">
    <property type="entry name" value="GAL_P_UDP_TRANSF_II"/>
    <property type="match status" value="1"/>
</dbReference>
<evidence type="ECO:0000256" key="6">
    <source>
        <dbReference type="ARBA" id="ARBA00022679"/>
    </source>
</evidence>
<name>A0A1I2M0S3_9CLOT</name>
<keyword evidence="8 10" id="KW-0299">Galactose metabolism</keyword>
<evidence type="ECO:0000313" key="14">
    <source>
        <dbReference type="Proteomes" id="UP000182135"/>
    </source>
</evidence>
<comment type="similarity">
    <text evidence="4 10">Belongs to the galactose-1-phosphate uridylyltransferase type 2 family.</text>
</comment>
<dbReference type="Pfam" id="PF01087">
    <property type="entry name" value="GalP_UDP_transf"/>
    <property type="match status" value="1"/>
</dbReference>
<evidence type="ECO:0000259" key="12">
    <source>
        <dbReference type="Pfam" id="PF02744"/>
    </source>
</evidence>
<evidence type="ECO:0000256" key="8">
    <source>
        <dbReference type="ARBA" id="ARBA00023144"/>
    </source>
</evidence>